<dbReference type="Pfam" id="PF07732">
    <property type="entry name" value="Cu-oxidase_3"/>
    <property type="match status" value="1"/>
</dbReference>
<dbReference type="RefSeq" id="WP_246078098.1">
    <property type="nucleotide sequence ID" value="NZ_VFRA01000001.1"/>
</dbReference>
<dbReference type="SUPFAM" id="SSF49503">
    <property type="entry name" value="Cupredoxins"/>
    <property type="match status" value="1"/>
</dbReference>
<proteinExistence type="predicted"/>
<evidence type="ECO:0000313" key="3">
    <source>
        <dbReference type="EMBL" id="TQO19565.1"/>
    </source>
</evidence>
<feature type="domain" description="Plastocyanin-like" evidence="2">
    <location>
        <begin position="159"/>
        <end position="237"/>
    </location>
</feature>
<keyword evidence="4" id="KW-1185">Reference proteome</keyword>
<dbReference type="Gene3D" id="2.60.40.420">
    <property type="entry name" value="Cupredoxins - blue copper proteins"/>
    <property type="match status" value="1"/>
</dbReference>
<keyword evidence="1" id="KW-0472">Membrane</keyword>
<dbReference type="InterPro" id="IPR008972">
    <property type="entry name" value="Cupredoxin"/>
</dbReference>
<dbReference type="AlphaFoldDB" id="A0A8H2K5J0"/>
<feature type="transmembrane region" description="Helical" evidence="1">
    <location>
        <begin position="83"/>
        <end position="105"/>
    </location>
</feature>
<evidence type="ECO:0000259" key="2">
    <source>
        <dbReference type="Pfam" id="PF07732"/>
    </source>
</evidence>
<comment type="caution">
    <text evidence="3">The sequence shown here is derived from an EMBL/GenBank/DDBJ whole genome shotgun (WGS) entry which is preliminary data.</text>
</comment>
<accession>A0A8H2K5J0</accession>
<gene>
    <name evidence="3" type="ORF">FB472_1132</name>
</gene>
<dbReference type="EMBL" id="VFRA01000001">
    <property type="protein sequence ID" value="TQO19565.1"/>
    <property type="molecule type" value="Genomic_DNA"/>
</dbReference>
<reference evidence="3 4" key="1">
    <citation type="submission" date="2019-06" db="EMBL/GenBank/DDBJ databases">
        <title>Sequencing the genomes of 1000 actinobacteria strains.</title>
        <authorList>
            <person name="Klenk H.-P."/>
        </authorList>
    </citation>
    <scope>NUCLEOTIDE SEQUENCE [LARGE SCALE GENOMIC DNA]</scope>
    <source>
        <strain evidence="3 4">DSM 21947</strain>
    </source>
</reference>
<sequence length="274" mass="29901">MWSATSRGGIAAITVNWRTLLNEDASYGPIGFVKRWLNAQTRFWQISRGACSHGHRADRARTLPAQDCYLPVVMWGYGNMGWAWGYGLLTLASVALLSYVIVRLVSNRSGIDNARSYSRPADSSNAKRILEERFARGELTAELRSVNGALAVALKSSPQQVTIAGRNVQALSYNGGVPGPMLHVCAGDTLSVSLRNGLKDPSNLQVHGLHVSPEGISDNVSVTVEAGDSFDYQYELPANHPPGVSNPRTRLTRSCWRRATEQTSLSPERLAPPR</sequence>
<dbReference type="InterPro" id="IPR011707">
    <property type="entry name" value="Cu-oxidase-like_N"/>
</dbReference>
<evidence type="ECO:0000313" key="4">
    <source>
        <dbReference type="Proteomes" id="UP000316560"/>
    </source>
</evidence>
<protein>
    <submittedName>
        <fullName evidence="3">Multicopper oxidase</fullName>
    </submittedName>
</protein>
<keyword evidence="1" id="KW-0812">Transmembrane</keyword>
<organism evidence="3 4">
    <name type="scientific">Rhodoglobus vestalii</name>
    <dbReference type="NCBI Taxonomy" id="193384"/>
    <lineage>
        <taxon>Bacteria</taxon>
        <taxon>Bacillati</taxon>
        <taxon>Actinomycetota</taxon>
        <taxon>Actinomycetes</taxon>
        <taxon>Micrococcales</taxon>
        <taxon>Microbacteriaceae</taxon>
        <taxon>Rhodoglobus</taxon>
    </lineage>
</organism>
<keyword evidence="1" id="KW-1133">Transmembrane helix</keyword>
<evidence type="ECO:0000256" key="1">
    <source>
        <dbReference type="SAM" id="Phobius"/>
    </source>
</evidence>
<dbReference type="GO" id="GO:0005507">
    <property type="term" value="F:copper ion binding"/>
    <property type="evidence" value="ECO:0007669"/>
    <property type="project" value="InterPro"/>
</dbReference>
<dbReference type="Proteomes" id="UP000316560">
    <property type="component" value="Unassembled WGS sequence"/>
</dbReference>
<name>A0A8H2K5J0_9MICO</name>